<keyword evidence="8" id="KW-1185">Reference proteome</keyword>
<feature type="transmembrane region" description="Helical" evidence="5">
    <location>
        <begin position="281"/>
        <end position="299"/>
    </location>
</feature>
<feature type="domain" description="EamA" evidence="6">
    <location>
        <begin position="165"/>
        <end position="298"/>
    </location>
</feature>
<reference evidence="7 8" key="1">
    <citation type="submission" date="2019-10" db="EMBL/GenBank/DDBJ databases">
        <title>Isolation, Identification of Microvirga thermotolerans HR1, a novel thermophilic bacterium and Comparative Genomics of the genus Microvirga.</title>
        <authorList>
            <person name="Li J."/>
            <person name="Zhang W."/>
            <person name="Lin M."/>
            <person name="Wang J."/>
        </authorList>
    </citation>
    <scope>NUCLEOTIDE SEQUENCE [LARGE SCALE GENOMIC DNA]</scope>
    <source>
        <strain evidence="7 8">HR1</strain>
    </source>
</reference>
<evidence type="ECO:0000313" key="7">
    <source>
        <dbReference type="EMBL" id="QFU17798.1"/>
    </source>
</evidence>
<keyword evidence="4 5" id="KW-0472">Membrane</keyword>
<feature type="domain" description="EamA" evidence="6">
    <location>
        <begin position="23"/>
        <end position="150"/>
    </location>
</feature>
<feature type="transmembrane region" description="Helical" evidence="5">
    <location>
        <begin position="195"/>
        <end position="219"/>
    </location>
</feature>
<evidence type="ECO:0000256" key="4">
    <source>
        <dbReference type="ARBA" id="ARBA00023136"/>
    </source>
</evidence>
<dbReference type="InterPro" id="IPR037185">
    <property type="entry name" value="EmrE-like"/>
</dbReference>
<feature type="transmembrane region" description="Helical" evidence="5">
    <location>
        <begin position="137"/>
        <end position="155"/>
    </location>
</feature>
<dbReference type="Gene3D" id="1.10.3730.20">
    <property type="match status" value="1"/>
</dbReference>
<organism evidence="7 8">
    <name type="scientific">Microvirga thermotolerans</name>
    <dbReference type="NCBI Taxonomy" id="2651334"/>
    <lineage>
        <taxon>Bacteria</taxon>
        <taxon>Pseudomonadati</taxon>
        <taxon>Pseudomonadota</taxon>
        <taxon>Alphaproteobacteria</taxon>
        <taxon>Hyphomicrobiales</taxon>
        <taxon>Methylobacteriaceae</taxon>
        <taxon>Microvirga</taxon>
    </lineage>
</organism>
<dbReference type="InterPro" id="IPR000620">
    <property type="entry name" value="EamA_dom"/>
</dbReference>
<accession>A0A5P9K179</accession>
<sequence length="308" mass="31755">MPPPPAAATPLPPFGQGFLVSSLLGCSILWASGFLFIKLSGDLNPFAIAAMRGLLGAASLGLWFAVQGKRLLPEPGELRTWLILGALNGWVPNVLVSYALTQIATASAAMVQAAGPLIVAVMSHVLFPDERLTRPRFLGVLIGFVGMGILIGPAALPESGISPTGSLAMVAVTLSYASANLYVRTIRSADPARLALGQQVCSGLPATVLTLAIAGPAAFAAVPSHLGPILALGVAATAVPMLLFMRLIRRAGPTRASMVGYLLPVWTAILAVVFLDERIGAREIVGGSVVLAGVALVTFSGRRIAPAR</sequence>
<feature type="transmembrane region" description="Helical" evidence="5">
    <location>
        <begin position="225"/>
        <end position="244"/>
    </location>
</feature>
<evidence type="ECO:0000313" key="8">
    <source>
        <dbReference type="Proteomes" id="UP000325614"/>
    </source>
</evidence>
<dbReference type="KEGG" id="mico:GDR74_17115"/>
<dbReference type="Proteomes" id="UP000325614">
    <property type="component" value="Chromosome"/>
</dbReference>
<comment type="subcellular location">
    <subcellularLocation>
        <location evidence="1">Membrane</location>
        <topology evidence="1">Multi-pass membrane protein</topology>
    </subcellularLocation>
</comment>
<gene>
    <name evidence="7" type="ORF">GDR74_17115</name>
</gene>
<keyword evidence="2 5" id="KW-0812">Transmembrane</keyword>
<dbReference type="PANTHER" id="PTHR32322:SF9">
    <property type="entry name" value="AMINO-ACID METABOLITE EFFLUX PUMP-RELATED"/>
    <property type="match status" value="1"/>
</dbReference>
<evidence type="ECO:0000259" key="6">
    <source>
        <dbReference type="Pfam" id="PF00892"/>
    </source>
</evidence>
<feature type="transmembrane region" description="Helical" evidence="5">
    <location>
        <begin position="18"/>
        <end position="37"/>
    </location>
</feature>
<feature type="transmembrane region" description="Helical" evidence="5">
    <location>
        <begin position="161"/>
        <end position="183"/>
    </location>
</feature>
<dbReference type="Pfam" id="PF00892">
    <property type="entry name" value="EamA"/>
    <property type="match status" value="2"/>
</dbReference>
<evidence type="ECO:0000256" key="1">
    <source>
        <dbReference type="ARBA" id="ARBA00004141"/>
    </source>
</evidence>
<name>A0A5P9K179_9HYPH</name>
<evidence type="ECO:0000256" key="2">
    <source>
        <dbReference type="ARBA" id="ARBA00022692"/>
    </source>
</evidence>
<evidence type="ECO:0000256" key="3">
    <source>
        <dbReference type="ARBA" id="ARBA00022989"/>
    </source>
</evidence>
<dbReference type="EMBL" id="CP045423">
    <property type="protein sequence ID" value="QFU17798.1"/>
    <property type="molecule type" value="Genomic_DNA"/>
</dbReference>
<feature type="transmembrane region" description="Helical" evidence="5">
    <location>
        <begin position="256"/>
        <end position="275"/>
    </location>
</feature>
<dbReference type="RefSeq" id="WP_152587429.1">
    <property type="nucleotide sequence ID" value="NZ_CP045423.1"/>
</dbReference>
<dbReference type="PANTHER" id="PTHR32322">
    <property type="entry name" value="INNER MEMBRANE TRANSPORTER"/>
    <property type="match status" value="1"/>
</dbReference>
<keyword evidence="3 5" id="KW-1133">Transmembrane helix</keyword>
<dbReference type="AlphaFoldDB" id="A0A5P9K179"/>
<dbReference type="GO" id="GO:0016020">
    <property type="term" value="C:membrane"/>
    <property type="evidence" value="ECO:0007669"/>
    <property type="project" value="UniProtKB-SubCell"/>
</dbReference>
<protein>
    <submittedName>
        <fullName evidence="7">EamA family transporter</fullName>
    </submittedName>
</protein>
<feature type="transmembrane region" description="Helical" evidence="5">
    <location>
        <begin position="43"/>
        <end position="66"/>
    </location>
</feature>
<dbReference type="SUPFAM" id="SSF103481">
    <property type="entry name" value="Multidrug resistance efflux transporter EmrE"/>
    <property type="match status" value="2"/>
</dbReference>
<proteinExistence type="predicted"/>
<evidence type="ECO:0000256" key="5">
    <source>
        <dbReference type="SAM" id="Phobius"/>
    </source>
</evidence>
<feature type="transmembrane region" description="Helical" evidence="5">
    <location>
        <begin position="78"/>
        <end position="100"/>
    </location>
</feature>
<dbReference type="InterPro" id="IPR050638">
    <property type="entry name" value="AA-Vitamin_Transporters"/>
</dbReference>